<dbReference type="Pfam" id="PF00620">
    <property type="entry name" value="RhoGAP"/>
    <property type="match status" value="1"/>
</dbReference>
<dbReference type="AlphaFoldDB" id="A0A8C4NET2"/>
<dbReference type="GO" id="GO:0035023">
    <property type="term" value="P:regulation of Rho protein signal transduction"/>
    <property type="evidence" value="ECO:0007669"/>
    <property type="project" value="TreeGrafter"/>
</dbReference>
<dbReference type="SMART" id="SM00324">
    <property type="entry name" value="RhoGAP"/>
    <property type="match status" value="1"/>
</dbReference>
<organism evidence="2 3">
    <name type="scientific">Eptatretus burgeri</name>
    <name type="common">Inshore hagfish</name>
    <dbReference type="NCBI Taxonomy" id="7764"/>
    <lineage>
        <taxon>Eukaryota</taxon>
        <taxon>Metazoa</taxon>
        <taxon>Chordata</taxon>
        <taxon>Craniata</taxon>
        <taxon>Vertebrata</taxon>
        <taxon>Cyclostomata</taxon>
        <taxon>Myxini</taxon>
        <taxon>Myxiniformes</taxon>
        <taxon>Myxinidae</taxon>
        <taxon>Eptatretinae</taxon>
        <taxon>Eptatretus</taxon>
    </lineage>
</organism>
<dbReference type="SUPFAM" id="SSF48350">
    <property type="entry name" value="GTPase activation domain, GAP"/>
    <property type="match status" value="1"/>
</dbReference>
<evidence type="ECO:0000313" key="2">
    <source>
        <dbReference type="Ensembl" id="ENSEBUP00000004930.1"/>
    </source>
</evidence>
<proteinExistence type="predicted"/>
<reference evidence="2" key="2">
    <citation type="submission" date="2025-09" db="UniProtKB">
        <authorList>
            <consortium name="Ensembl"/>
        </authorList>
    </citation>
    <scope>IDENTIFICATION</scope>
</reference>
<dbReference type="GO" id="GO:0030036">
    <property type="term" value="P:actin cytoskeleton organization"/>
    <property type="evidence" value="ECO:0007669"/>
    <property type="project" value="TreeGrafter"/>
</dbReference>
<evidence type="ECO:0000313" key="3">
    <source>
        <dbReference type="Proteomes" id="UP000694388"/>
    </source>
</evidence>
<keyword evidence="3" id="KW-1185">Reference proteome</keyword>
<dbReference type="GO" id="GO:0005096">
    <property type="term" value="F:GTPase activator activity"/>
    <property type="evidence" value="ECO:0007669"/>
    <property type="project" value="TreeGrafter"/>
</dbReference>
<protein>
    <recommendedName>
        <fullName evidence="1">Rho-GAP domain-containing protein</fullName>
    </recommendedName>
</protein>
<dbReference type="Ensembl" id="ENSEBUT00000005368.1">
    <property type="protein sequence ID" value="ENSEBUP00000004930.1"/>
    <property type="gene ID" value="ENSEBUG00000003405.1"/>
</dbReference>
<dbReference type="PROSITE" id="PS50238">
    <property type="entry name" value="RHOGAP"/>
    <property type="match status" value="1"/>
</dbReference>
<dbReference type="InterPro" id="IPR000198">
    <property type="entry name" value="RhoGAP_dom"/>
</dbReference>
<feature type="domain" description="Rho-GAP" evidence="1">
    <location>
        <begin position="50"/>
        <end position="241"/>
    </location>
</feature>
<dbReference type="PANTHER" id="PTHR12659:SF7">
    <property type="entry name" value="CROSSVEINLESS C, ISOFORM C"/>
    <property type="match status" value="1"/>
</dbReference>
<reference evidence="2" key="1">
    <citation type="submission" date="2025-08" db="UniProtKB">
        <authorList>
            <consortium name="Ensembl"/>
        </authorList>
    </citation>
    <scope>IDENTIFICATION</scope>
</reference>
<dbReference type="Proteomes" id="UP000694388">
    <property type="component" value="Unplaced"/>
</dbReference>
<dbReference type="GO" id="GO:0007165">
    <property type="term" value="P:signal transduction"/>
    <property type="evidence" value="ECO:0007669"/>
    <property type="project" value="InterPro"/>
</dbReference>
<dbReference type="Gene3D" id="1.10.555.10">
    <property type="entry name" value="Rho GTPase activation protein"/>
    <property type="match status" value="1"/>
</dbReference>
<dbReference type="PANTHER" id="PTHR12659">
    <property type="entry name" value="RHO-TYPE GTPASE ACTIVATING PROTEIN"/>
    <property type="match status" value="1"/>
</dbReference>
<dbReference type="InterPro" id="IPR008936">
    <property type="entry name" value="Rho_GTPase_activation_prot"/>
</dbReference>
<evidence type="ECO:0000259" key="1">
    <source>
        <dbReference type="PROSITE" id="PS50238"/>
    </source>
</evidence>
<accession>A0A8C4NET2</accession>
<name>A0A8C4NET2_EPTBU</name>
<sequence length="407" mass="44813">MRCLVYPWSGWQGMMAAVYHLHYGIFMKQLSAHCDVEGLFRKSGSQLRIQTLREKVELVGPAGFPQLVAPHTHLEAQDPAAVDGNFEDAMSSLHDEENKSSDRSVLSALSSLLCNTTCPHSLADLLKCFLRELPLPLVPPKLFLSSARGTALQLALLLLPDVAREALQSVLALLGAVVKSPHSRMTPHSLALCLAPSLCHLHHDLPARAPKRSGAIHSQLERKLVATECVKELISHHGKIFQVPQDLIAVESSYQYEVIPNGPTADLFLKKVNDQLEQKLNALPHQIQSSGWKTVTSPPGTQLAYKTVDDGCPLRLWRASLELKLNPAGSFDSSERWSALVGSSADHRGIQTRSWGLLRNISLRHRGPSSETACRISAVQGLAQGWARLLPRRDVRAIRVQTARNQT</sequence>